<dbReference type="EMBL" id="BPLQ01007372">
    <property type="protein sequence ID" value="GIY29733.1"/>
    <property type="molecule type" value="Genomic_DNA"/>
</dbReference>
<comment type="caution">
    <text evidence="1">The sequence shown here is derived from an EMBL/GenBank/DDBJ whole genome shotgun (WGS) entry which is preliminary data.</text>
</comment>
<proteinExistence type="predicted"/>
<evidence type="ECO:0000313" key="2">
    <source>
        <dbReference type="Proteomes" id="UP001054837"/>
    </source>
</evidence>
<dbReference type="Proteomes" id="UP001054837">
    <property type="component" value="Unassembled WGS sequence"/>
</dbReference>
<dbReference type="AlphaFoldDB" id="A0AAV4SCY0"/>
<accession>A0AAV4SCY0</accession>
<evidence type="ECO:0000313" key="1">
    <source>
        <dbReference type="EMBL" id="GIY29733.1"/>
    </source>
</evidence>
<sequence length="173" mass="19771">MAKLLPRTIINAVYKVKKASPSSDRDLQHQPESYPLPFYSTGNRLIINYIASIDWMLYPGEWVLCRVDCVSTQYGFEHIARPCSSLKATIYDDLKTNHALSHDVFGTMEAQDDTLMCDPISELTTLPSHQFSFVLRKTPLWNTRSITFAAPIDSYTIEISLFLTLEIIFIFVL</sequence>
<reference evidence="1 2" key="1">
    <citation type="submission" date="2021-06" db="EMBL/GenBank/DDBJ databases">
        <title>Caerostris darwini draft genome.</title>
        <authorList>
            <person name="Kono N."/>
            <person name="Arakawa K."/>
        </authorList>
    </citation>
    <scope>NUCLEOTIDE SEQUENCE [LARGE SCALE GENOMIC DNA]</scope>
</reference>
<keyword evidence="2" id="KW-1185">Reference proteome</keyword>
<protein>
    <submittedName>
        <fullName evidence="1">Uncharacterized protein</fullName>
    </submittedName>
</protein>
<organism evidence="1 2">
    <name type="scientific">Caerostris darwini</name>
    <dbReference type="NCBI Taxonomy" id="1538125"/>
    <lineage>
        <taxon>Eukaryota</taxon>
        <taxon>Metazoa</taxon>
        <taxon>Ecdysozoa</taxon>
        <taxon>Arthropoda</taxon>
        <taxon>Chelicerata</taxon>
        <taxon>Arachnida</taxon>
        <taxon>Araneae</taxon>
        <taxon>Araneomorphae</taxon>
        <taxon>Entelegynae</taxon>
        <taxon>Araneoidea</taxon>
        <taxon>Araneidae</taxon>
        <taxon>Caerostris</taxon>
    </lineage>
</organism>
<name>A0AAV4SCY0_9ARAC</name>
<gene>
    <name evidence="1" type="ORF">CDAR_170711</name>
</gene>